<evidence type="ECO:0000259" key="1">
    <source>
        <dbReference type="PROSITE" id="PS51194"/>
    </source>
</evidence>
<feature type="non-terminal residue" evidence="2">
    <location>
        <position position="1"/>
    </location>
</feature>
<dbReference type="InterPro" id="IPR001650">
    <property type="entry name" value="Helicase_C-like"/>
</dbReference>
<organism evidence="2">
    <name type="scientific">Phaeodactylum tricornutum</name>
    <name type="common">Diatom</name>
    <dbReference type="NCBI Taxonomy" id="2850"/>
    <lineage>
        <taxon>Eukaryota</taxon>
        <taxon>Sar</taxon>
        <taxon>Stramenopiles</taxon>
        <taxon>Ochrophyta</taxon>
        <taxon>Bacillariophyta</taxon>
        <taxon>Bacillariophyceae</taxon>
        <taxon>Bacillariophycidae</taxon>
        <taxon>Naviculales</taxon>
        <taxon>Phaeodactylaceae</taxon>
        <taxon>Phaeodactylum</taxon>
    </lineage>
</organism>
<evidence type="ECO:0000313" key="2">
    <source>
        <dbReference type="EMBL" id="CAG9280128.1"/>
    </source>
</evidence>
<protein>
    <recommendedName>
        <fullName evidence="1">Helicase C-terminal domain-containing protein</fullName>
    </recommendedName>
</protein>
<dbReference type="PROSITE" id="PS51194">
    <property type="entry name" value="HELICASE_CTER"/>
    <property type="match status" value="1"/>
</dbReference>
<gene>
    <name evidence="2" type="ORF">PTTT1_LOCUS12296</name>
</gene>
<proteinExistence type="predicted"/>
<dbReference type="SMART" id="SM00490">
    <property type="entry name" value="HELICc"/>
    <property type="match status" value="1"/>
</dbReference>
<name>A0A8J9S5D1_PHATR</name>
<reference evidence="2" key="1">
    <citation type="submission" date="2022-02" db="EMBL/GenBank/DDBJ databases">
        <authorList>
            <person name="Giguere J D."/>
        </authorList>
    </citation>
    <scope>NUCLEOTIDE SEQUENCE</scope>
    <source>
        <strain evidence="2">CCAP 1055/1</strain>
    </source>
</reference>
<dbReference type="AlphaFoldDB" id="A0A8J9S5D1"/>
<dbReference type="InterPro" id="IPR027417">
    <property type="entry name" value="P-loop_NTPase"/>
</dbReference>
<feature type="non-terminal residue" evidence="2">
    <location>
        <position position="162"/>
    </location>
</feature>
<dbReference type="SUPFAM" id="SSF52540">
    <property type="entry name" value="P-loop containing nucleoside triphosphate hydrolases"/>
    <property type="match status" value="1"/>
</dbReference>
<dbReference type="PANTHER" id="PTHR47958">
    <property type="entry name" value="ATP-DEPENDENT RNA HELICASE DBP3"/>
    <property type="match status" value="1"/>
</dbReference>
<dbReference type="Proteomes" id="UP000836788">
    <property type="component" value="Chromosome 12"/>
</dbReference>
<dbReference type="Gene3D" id="3.40.50.300">
    <property type="entry name" value="P-loop containing nucleotide triphosphate hydrolases"/>
    <property type="match status" value="1"/>
</dbReference>
<dbReference type="CDD" id="cd18787">
    <property type="entry name" value="SF2_C_DEAD"/>
    <property type="match status" value="1"/>
</dbReference>
<dbReference type="EMBL" id="OU594953">
    <property type="protein sequence ID" value="CAG9280128.1"/>
    <property type="molecule type" value="Genomic_DNA"/>
</dbReference>
<feature type="domain" description="Helicase C-terminal" evidence="1">
    <location>
        <begin position="7"/>
        <end position="162"/>
    </location>
</feature>
<dbReference type="Pfam" id="PF00271">
    <property type="entry name" value="Helicase_C"/>
    <property type="match status" value="1"/>
</dbReference>
<accession>A0A8J9S5D1</accession>
<sequence>EHKKPRKLLTILQRIRHDEKQSRQKSLIILFFARIKTLLYMHTFLTKERVACLTLHSQLKQHEREQAVRAFQSGQTSLLLATDIAARGIHVANVSFVINYDFPGNLEQYIHRCGRAGRNGQGGTVYSFFTRNLAPLAADAVALLESSQQWIDPNLRALAEKT</sequence>